<gene>
    <name evidence="2" type="ORF">G9C98_004182</name>
</gene>
<proteinExistence type="predicted"/>
<keyword evidence="1" id="KW-0472">Membrane</keyword>
<reference evidence="2" key="1">
    <citation type="submission" date="2020-03" db="EMBL/GenBank/DDBJ databases">
        <authorList>
            <person name="Chebbi M.A."/>
            <person name="Drezen J.M."/>
        </authorList>
    </citation>
    <scope>NUCLEOTIDE SEQUENCE</scope>
    <source>
        <tissue evidence="2">Whole body</tissue>
    </source>
</reference>
<dbReference type="EMBL" id="JAAOIC020000048">
    <property type="protein sequence ID" value="KAG8036860.1"/>
    <property type="molecule type" value="Genomic_DNA"/>
</dbReference>
<keyword evidence="3" id="KW-1185">Reference proteome</keyword>
<sequence>MWNNERLHLLDHRLCYDDLKYKIFKSELGEDYDYFVARPCWIKFRLFLFWVFWSSLVVVIILLIISNFCLIQTMCPKSDDDDDEDDE</sequence>
<evidence type="ECO:0000313" key="3">
    <source>
        <dbReference type="Proteomes" id="UP000729913"/>
    </source>
</evidence>
<keyword evidence="1" id="KW-1133">Transmembrane helix</keyword>
<protein>
    <submittedName>
        <fullName evidence="2">Uncharacterized protein</fullName>
    </submittedName>
</protein>
<dbReference type="AlphaFoldDB" id="A0A8J5QNC4"/>
<reference evidence="2" key="2">
    <citation type="submission" date="2021-04" db="EMBL/GenBank/DDBJ databases">
        <title>Genome-wide patterns of bracovirus chromosomal integration into multiple host tissues during parasitism.</title>
        <authorList>
            <person name="Chebbi M.A.C."/>
        </authorList>
    </citation>
    <scope>NUCLEOTIDE SEQUENCE</scope>
    <source>
        <tissue evidence="2">Whole body</tissue>
    </source>
</reference>
<comment type="caution">
    <text evidence="2">The sequence shown here is derived from an EMBL/GenBank/DDBJ whole genome shotgun (WGS) entry which is preliminary data.</text>
</comment>
<keyword evidence="1" id="KW-0812">Transmembrane</keyword>
<name>A0A8J5QNC4_9HYME</name>
<evidence type="ECO:0000313" key="2">
    <source>
        <dbReference type="EMBL" id="KAG8036860.1"/>
    </source>
</evidence>
<evidence type="ECO:0000256" key="1">
    <source>
        <dbReference type="SAM" id="Phobius"/>
    </source>
</evidence>
<dbReference type="Proteomes" id="UP000729913">
    <property type="component" value="Unassembled WGS sequence"/>
</dbReference>
<feature type="transmembrane region" description="Helical" evidence="1">
    <location>
        <begin position="47"/>
        <end position="70"/>
    </location>
</feature>
<organism evidence="2 3">
    <name type="scientific">Cotesia typhae</name>
    <dbReference type="NCBI Taxonomy" id="2053667"/>
    <lineage>
        <taxon>Eukaryota</taxon>
        <taxon>Metazoa</taxon>
        <taxon>Ecdysozoa</taxon>
        <taxon>Arthropoda</taxon>
        <taxon>Hexapoda</taxon>
        <taxon>Insecta</taxon>
        <taxon>Pterygota</taxon>
        <taxon>Neoptera</taxon>
        <taxon>Endopterygota</taxon>
        <taxon>Hymenoptera</taxon>
        <taxon>Apocrita</taxon>
        <taxon>Ichneumonoidea</taxon>
        <taxon>Braconidae</taxon>
        <taxon>Microgastrinae</taxon>
        <taxon>Cotesia</taxon>
    </lineage>
</organism>
<accession>A0A8J5QNC4</accession>
<dbReference type="OrthoDB" id="7648882at2759"/>